<keyword evidence="2" id="KW-1185">Reference proteome</keyword>
<name>A0ABQ9VSX6_SAGOE</name>
<feature type="non-terminal residue" evidence="1">
    <location>
        <position position="102"/>
    </location>
</feature>
<gene>
    <name evidence="1" type="ORF">P7K49_012017</name>
</gene>
<dbReference type="Proteomes" id="UP001266305">
    <property type="component" value="Unassembled WGS sequence"/>
</dbReference>
<organism evidence="1 2">
    <name type="scientific">Saguinus oedipus</name>
    <name type="common">Cotton-top tamarin</name>
    <name type="synonym">Oedipomidas oedipus</name>
    <dbReference type="NCBI Taxonomy" id="9490"/>
    <lineage>
        <taxon>Eukaryota</taxon>
        <taxon>Metazoa</taxon>
        <taxon>Chordata</taxon>
        <taxon>Craniata</taxon>
        <taxon>Vertebrata</taxon>
        <taxon>Euteleostomi</taxon>
        <taxon>Mammalia</taxon>
        <taxon>Eutheria</taxon>
        <taxon>Euarchontoglires</taxon>
        <taxon>Primates</taxon>
        <taxon>Haplorrhini</taxon>
        <taxon>Platyrrhini</taxon>
        <taxon>Cebidae</taxon>
        <taxon>Callitrichinae</taxon>
        <taxon>Saguinus</taxon>
    </lineage>
</organism>
<evidence type="ECO:0000313" key="2">
    <source>
        <dbReference type="Proteomes" id="UP001266305"/>
    </source>
</evidence>
<accession>A0ABQ9VSX6</accession>
<comment type="caution">
    <text evidence="1">The sequence shown here is derived from an EMBL/GenBank/DDBJ whole genome shotgun (WGS) entry which is preliminary data.</text>
</comment>
<evidence type="ECO:0000313" key="1">
    <source>
        <dbReference type="EMBL" id="KAK2112270.1"/>
    </source>
</evidence>
<protein>
    <submittedName>
        <fullName evidence="1">Uncharacterized protein</fullName>
    </submittedName>
</protein>
<sequence length="102" mass="11673">MTCHYPGERPGPTSPACSVLVVRVGVTYLWILQVWRRLVEIHFPMEWKESLLRDMEGRLKKEMPLSQITAYCSTHWDTDGLEDSVAKTFKKCVIEAVSSACQ</sequence>
<dbReference type="EMBL" id="JASSZA010000005">
    <property type="protein sequence ID" value="KAK2112270.1"/>
    <property type="molecule type" value="Genomic_DNA"/>
</dbReference>
<reference evidence="1 2" key="1">
    <citation type="submission" date="2023-05" db="EMBL/GenBank/DDBJ databases">
        <title>B98-5 Cell Line De Novo Hybrid Assembly: An Optical Mapping Approach.</title>
        <authorList>
            <person name="Kananen K."/>
            <person name="Auerbach J.A."/>
            <person name="Kautto E."/>
            <person name="Blachly J.S."/>
        </authorList>
    </citation>
    <scope>NUCLEOTIDE SEQUENCE [LARGE SCALE GENOMIC DNA]</scope>
    <source>
        <strain evidence="1">B95-8</strain>
        <tissue evidence="1">Cell line</tissue>
    </source>
</reference>
<proteinExistence type="predicted"/>